<evidence type="ECO:0000313" key="8">
    <source>
        <dbReference type="Proteomes" id="UP000010793"/>
    </source>
</evidence>
<keyword evidence="2 5" id="KW-0547">Nucleotide-binding</keyword>
<evidence type="ECO:0000256" key="5">
    <source>
        <dbReference type="HAMAP-Rule" id="MF_00376"/>
    </source>
</evidence>
<dbReference type="PANTHER" id="PTHR10695:SF46">
    <property type="entry name" value="BIFUNCTIONAL COENZYME A SYNTHASE-RELATED"/>
    <property type="match status" value="1"/>
</dbReference>
<dbReference type="Gene3D" id="3.40.50.300">
    <property type="entry name" value="P-loop containing nucleotide triphosphate hydrolases"/>
    <property type="match status" value="1"/>
</dbReference>
<dbReference type="GO" id="GO:0004140">
    <property type="term" value="F:dephospho-CoA kinase activity"/>
    <property type="evidence" value="ECO:0007669"/>
    <property type="project" value="UniProtKB-UniRule"/>
</dbReference>
<keyword evidence="5" id="KW-0808">Transferase</keyword>
<dbReference type="SUPFAM" id="SSF52540">
    <property type="entry name" value="P-loop containing nucleoside triphosphate hydrolases"/>
    <property type="match status" value="1"/>
</dbReference>
<dbReference type="HAMAP" id="MF_00376">
    <property type="entry name" value="Dephospho_CoA_kinase"/>
    <property type="match status" value="1"/>
</dbReference>
<reference evidence="7 8" key="1">
    <citation type="journal article" date="2013" name="Genome Announc.">
        <title>Complete Genome Sequence of the Porcine Strain Brachyspira pilosicoli P43/6/78(T.).</title>
        <authorList>
            <person name="Lin C."/>
            <person name="den Bakker H.C."/>
            <person name="Suzuki H."/>
            <person name="Lefebure T."/>
            <person name="Ponnala L."/>
            <person name="Sun Q."/>
            <person name="Stanhope M.J."/>
            <person name="Wiedmann M."/>
            <person name="Duhamel G.E."/>
        </authorList>
    </citation>
    <scope>NUCLEOTIDE SEQUENCE [LARGE SCALE GENOMIC DNA]</scope>
    <source>
        <strain evidence="7 8">P43/6/78</strain>
    </source>
</reference>
<accession>A0A3B6VRE6</accession>
<organism evidence="7 8">
    <name type="scientific">Brachyspira pilosicoli P43/6/78</name>
    <dbReference type="NCBI Taxonomy" id="1042417"/>
    <lineage>
        <taxon>Bacteria</taxon>
        <taxon>Pseudomonadati</taxon>
        <taxon>Spirochaetota</taxon>
        <taxon>Spirochaetia</taxon>
        <taxon>Brachyspirales</taxon>
        <taxon>Brachyspiraceae</taxon>
        <taxon>Brachyspira</taxon>
    </lineage>
</organism>
<dbReference type="UniPathway" id="UPA00241">
    <property type="reaction ID" value="UER00356"/>
</dbReference>
<evidence type="ECO:0000256" key="3">
    <source>
        <dbReference type="ARBA" id="ARBA00022840"/>
    </source>
</evidence>
<dbReference type="EC" id="2.7.1.24" evidence="5 6"/>
<sequence length="205" mass="23813">MRNIIGVYGLICSGKSSFSKMLAKELDAFYIDADKLGHEALENKKDIIVKEFSDSILDSNNNIDRKKLGSIVFSNKNKLKKLQDITYSYIEKKTENLINSTDKDVVIEAALIMRSNIYKLCNSLVFVNAKTSSILKRMQETRNISEHHARKILKMQRDVKNKKLDADIIVNNMRDYNHLVIISRKLGWHYGNESKRKHGRKRLFY</sequence>
<evidence type="ECO:0000256" key="4">
    <source>
        <dbReference type="ARBA" id="ARBA00022993"/>
    </source>
</evidence>
<evidence type="ECO:0000256" key="2">
    <source>
        <dbReference type="ARBA" id="ARBA00022741"/>
    </source>
</evidence>
<keyword evidence="5 7" id="KW-0418">Kinase</keyword>
<dbReference type="GO" id="GO:0005524">
    <property type="term" value="F:ATP binding"/>
    <property type="evidence" value="ECO:0007669"/>
    <property type="project" value="UniProtKB-UniRule"/>
</dbReference>
<dbReference type="InterPro" id="IPR001977">
    <property type="entry name" value="Depp_CoAkinase"/>
</dbReference>
<dbReference type="Proteomes" id="UP000010793">
    <property type="component" value="Chromosome"/>
</dbReference>
<name>A0A3B6VRE6_BRAPL</name>
<comment type="function">
    <text evidence="5">Catalyzes the phosphorylation of the 3'-hydroxyl group of dephosphocoenzyme A to form coenzyme A.</text>
</comment>
<dbReference type="CDD" id="cd02022">
    <property type="entry name" value="DPCK"/>
    <property type="match status" value="1"/>
</dbReference>
<keyword evidence="3 5" id="KW-0067">ATP-binding</keyword>
<keyword evidence="5" id="KW-0963">Cytoplasm</keyword>
<gene>
    <name evidence="5" type="primary">coaE</name>
    <name evidence="7" type="ORF">BPP43_00275</name>
</gene>
<dbReference type="Pfam" id="PF01121">
    <property type="entry name" value="CoaE"/>
    <property type="match status" value="1"/>
</dbReference>
<dbReference type="RefSeq" id="WP_015273825.1">
    <property type="nucleotide sequence ID" value="NC_019908.1"/>
</dbReference>
<feature type="binding site" evidence="5">
    <location>
        <begin position="12"/>
        <end position="17"/>
    </location>
    <ligand>
        <name>ATP</name>
        <dbReference type="ChEBI" id="CHEBI:30616"/>
    </ligand>
</feature>
<protein>
    <recommendedName>
        <fullName evidence="5 6">Dephospho-CoA kinase</fullName>
        <ecNumber evidence="5 6">2.7.1.24</ecNumber>
    </recommendedName>
    <alternativeName>
        <fullName evidence="5">Dephosphocoenzyme A kinase</fullName>
    </alternativeName>
</protein>
<dbReference type="KEGG" id="bpip:BPP43_00275"/>
<keyword evidence="8" id="KW-1185">Reference proteome</keyword>
<comment type="subcellular location">
    <subcellularLocation>
        <location evidence="5">Cytoplasm</location>
    </subcellularLocation>
</comment>
<proteinExistence type="inferred from homology"/>
<keyword evidence="4 5" id="KW-0173">Coenzyme A biosynthesis</keyword>
<comment type="catalytic activity">
    <reaction evidence="5">
        <text>3'-dephospho-CoA + ATP = ADP + CoA + H(+)</text>
        <dbReference type="Rhea" id="RHEA:18245"/>
        <dbReference type="ChEBI" id="CHEBI:15378"/>
        <dbReference type="ChEBI" id="CHEBI:30616"/>
        <dbReference type="ChEBI" id="CHEBI:57287"/>
        <dbReference type="ChEBI" id="CHEBI:57328"/>
        <dbReference type="ChEBI" id="CHEBI:456216"/>
        <dbReference type="EC" id="2.7.1.24"/>
    </reaction>
</comment>
<dbReference type="InterPro" id="IPR027417">
    <property type="entry name" value="P-loop_NTPase"/>
</dbReference>
<dbReference type="AlphaFoldDB" id="A0A3B6VRE6"/>
<dbReference type="PROSITE" id="PS51219">
    <property type="entry name" value="DPCK"/>
    <property type="match status" value="1"/>
</dbReference>
<dbReference type="EMBL" id="CP002873">
    <property type="protein sequence ID" value="AGA65419.1"/>
    <property type="molecule type" value="Genomic_DNA"/>
</dbReference>
<dbReference type="NCBIfam" id="TIGR00152">
    <property type="entry name" value="dephospho-CoA kinase"/>
    <property type="match status" value="1"/>
</dbReference>
<comment type="similarity">
    <text evidence="1 5">Belongs to the CoaE family.</text>
</comment>
<dbReference type="GO" id="GO:0015937">
    <property type="term" value="P:coenzyme A biosynthetic process"/>
    <property type="evidence" value="ECO:0007669"/>
    <property type="project" value="UniProtKB-UniRule"/>
</dbReference>
<evidence type="ECO:0000313" key="7">
    <source>
        <dbReference type="EMBL" id="AGA65419.1"/>
    </source>
</evidence>
<evidence type="ECO:0000256" key="1">
    <source>
        <dbReference type="ARBA" id="ARBA00009018"/>
    </source>
</evidence>
<dbReference type="GO" id="GO:0005737">
    <property type="term" value="C:cytoplasm"/>
    <property type="evidence" value="ECO:0007669"/>
    <property type="project" value="UniProtKB-SubCell"/>
</dbReference>
<dbReference type="PANTHER" id="PTHR10695">
    <property type="entry name" value="DEPHOSPHO-COA KINASE-RELATED"/>
    <property type="match status" value="1"/>
</dbReference>
<comment type="pathway">
    <text evidence="5">Cofactor biosynthesis; coenzyme A biosynthesis; CoA from (R)-pantothenate: step 5/5.</text>
</comment>
<evidence type="ECO:0000256" key="6">
    <source>
        <dbReference type="NCBIfam" id="TIGR00152"/>
    </source>
</evidence>